<gene>
    <name evidence="2" type="ORF">Q5P01_000218</name>
</gene>
<keyword evidence="1" id="KW-0175">Coiled coil</keyword>
<dbReference type="EMBL" id="JAUPFM010000176">
    <property type="protein sequence ID" value="KAK2811423.1"/>
    <property type="molecule type" value="Genomic_DNA"/>
</dbReference>
<proteinExistence type="predicted"/>
<evidence type="ECO:0000256" key="1">
    <source>
        <dbReference type="SAM" id="Coils"/>
    </source>
</evidence>
<name>A0AA88IGL7_CHASR</name>
<evidence type="ECO:0000313" key="2">
    <source>
        <dbReference type="EMBL" id="KAK2811423.1"/>
    </source>
</evidence>
<dbReference type="Proteomes" id="UP001187415">
    <property type="component" value="Unassembled WGS sequence"/>
</dbReference>
<organism evidence="2 3">
    <name type="scientific">Channa striata</name>
    <name type="common">Snakehead murrel</name>
    <name type="synonym">Ophicephalus striatus</name>
    <dbReference type="NCBI Taxonomy" id="64152"/>
    <lineage>
        <taxon>Eukaryota</taxon>
        <taxon>Metazoa</taxon>
        <taxon>Chordata</taxon>
        <taxon>Craniata</taxon>
        <taxon>Vertebrata</taxon>
        <taxon>Euteleostomi</taxon>
        <taxon>Actinopterygii</taxon>
        <taxon>Neopterygii</taxon>
        <taxon>Teleostei</taxon>
        <taxon>Neoteleostei</taxon>
        <taxon>Acanthomorphata</taxon>
        <taxon>Anabantaria</taxon>
        <taxon>Anabantiformes</taxon>
        <taxon>Channoidei</taxon>
        <taxon>Channidae</taxon>
        <taxon>Channa</taxon>
    </lineage>
</organism>
<reference evidence="2" key="1">
    <citation type="submission" date="2023-07" db="EMBL/GenBank/DDBJ databases">
        <title>Chromosome-level Genome Assembly of Striped Snakehead (Channa striata).</title>
        <authorList>
            <person name="Liu H."/>
        </authorList>
    </citation>
    <scope>NUCLEOTIDE SEQUENCE</scope>
    <source>
        <strain evidence="2">Gz</strain>
        <tissue evidence="2">Muscle</tissue>
    </source>
</reference>
<protein>
    <submittedName>
        <fullName evidence="2">Uncharacterized protein</fullName>
    </submittedName>
</protein>
<feature type="coiled-coil region" evidence="1">
    <location>
        <begin position="225"/>
        <end position="252"/>
    </location>
</feature>
<accession>A0AA88IGL7</accession>
<dbReference type="AlphaFoldDB" id="A0AA88IGL7"/>
<comment type="caution">
    <text evidence="2">The sequence shown here is derived from an EMBL/GenBank/DDBJ whole genome shotgun (WGS) entry which is preliminary data.</text>
</comment>
<keyword evidence="3" id="KW-1185">Reference proteome</keyword>
<evidence type="ECO:0000313" key="3">
    <source>
        <dbReference type="Proteomes" id="UP001187415"/>
    </source>
</evidence>
<sequence length="278" mass="30164">MSAEAYTCMPTLLRPFSSTLRGSQRGRRRDCDEESNRRLFCDALHAQEFERSVLDSIGDPFKDTVERANGNKRATDIMQPSLGVAFCGTYGVGLTSDKKLMTACDPTAQEPLVERLAPRISGTGVFACNPMRTTSRLIAPVFSRGGPRDVGSSGLCAVLRGQFLRHSVHAPHGTAAVRGVDQKERGGRGGRAAINTVARSITGLDANIAMLKEFAASATCERAAYAKYVNELRSAEAQRDQLRYLLAALRGRIDTDKLISAVDTLSDNVGLQLGRRSR</sequence>